<keyword evidence="2" id="KW-1185">Reference proteome</keyword>
<sequence length="433" mass="49528">MTLTESHAALGFTPHILGLYDRGYARLDDLYISLPYEAMQELLQSFPTDLLSLRILELSVSDSSLDAMDEPLPPIEMDIRIGPALRRLYLYHVYFRALAGPTNIRVLEMQNYGVWDEEGPTLDEFLDILRRCPLLEILRLNDAGPLLDFETTRYPDPLRDPVPLSHLECVMLTLDPQDVAQILAHLDIPETAQIGCYSTLPDLDDDFVCMLPRRSHNLRMVPELHSAVFTHRPDRTEFTVQGFGRRKPSAQVKLYPPRIHLEFEWVEIDKPDNELHRKAVDTMALLSLGFRSATIRDIHIQCDWSKIMLAEWRRILTNFVGVTHLHLASLRDPRVDQTPHSCAFLRALLPSTSAQVCPKLQVMHFTDLVADDDFVREALEVFTQRASTGITLERLVVIQRIESAVVWPAFPPETIRQFSRHVVTNICCAMAAF</sequence>
<evidence type="ECO:0000313" key="1">
    <source>
        <dbReference type="EMBL" id="CAL1699489.1"/>
    </source>
</evidence>
<dbReference type="Proteomes" id="UP001497453">
    <property type="component" value="Chromosome 11"/>
</dbReference>
<organism evidence="1 2">
    <name type="scientific">Somion occarium</name>
    <dbReference type="NCBI Taxonomy" id="3059160"/>
    <lineage>
        <taxon>Eukaryota</taxon>
        <taxon>Fungi</taxon>
        <taxon>Dikarya</taxon>
        <taxon>Basidiomycota</taxon>
        <taxon>Agaricomycotina</taxon>
        <taxon>Agaricomycetes</taxon>
        <taxon>Polyporales</taxon>
        <taxon>Cerrenaceae</taxon>
        <taxon>Somion</taxon>
    </lineage>
</organism>
<reference evidence="2" key="1">
    <citation type="submission" date="2024-04" db="EMBL/GenBank/DDBJ databases">
        <authorList>
            <person name="Shaw F."/>
            <person name="Minotto A."/>
        </authorList>
    </citation>
    <scope>NUCLEOTIDE SEQUENCE [LARGE SCALE GENOMIC DNA]</scope>
</reference>
<dbReference type="EMBL" id="OZ037954">
    <property type="protein sequence ID" value="CAL1699489.1"/>
    <property type="molecule type" value="Genomic_DNA"/>
</dbReference>
<gene>
    <name evidence="1" type="ORF">GFSPODELE1_LOCUS2702</name>
</gene>
<dbReference type="SUPFAM" id="SSF52047">
    <property type="entry name" value="RNI-like"/>
    <property type="match status" value="1"/>
</dbReference>
<evidence type="ECO:0000313" key="2">
    <source>
        <dbReference type="Proteomes" id="UP001497453"/>
    </source>
</evidence>
<proteinExistence type="predicted"/>
<evidence type="ECO:0008006" key="3">
    <source>
        <dbReference type="Google" id="ProtNLM"/>
    </source>
</evidence>
<accession>A0ABP1CYC5</accession>
<name>A0ABP1CYC5_9APHY</name>
<protein>
    <recommendedName>
        <fullName evidence="3">F-box domain-containing protein</fullName>
    </recommendedName>
</protein>